<feature type="coiled-coil region" evidence="1">
    <location>
        <begin position="62"/>
        <end position="96"/>
    </location>
</feature>
<sequence length="120" mass="14225">LITPTMPCDDAKDLVKLEKEAIARGWDADAFSYYKWEMLRQNAWTRQLQALHKANAGPKKQLKSCNRKIRNTEDKLRDLRQEFLELFDQLEDNELRLDPNIRYQALRHAEKPQQTVNSIQ</sequence>
<reference evidence="2" key="1">
    <citation type="submission" date="2015-04" db="EMBL/GenBank/DDBJ databases">
        <title>The genome sequence of the plant pathogenic Rhizarian Plasmodiophora brassicae reveals insights in its biotrophic life cycle and the origin of chitin synthesis.</title>
        <authorList>
            <person name="Schwelm A."/>
            <person name="Fogelqvist J."/>
            <person name="Knaust A."/>
            <person name="Julke S."/>
            <person name="Lilja T."/>
            <person name="Dhandapani V."/>
            <person name="Bonilla-Rosso G."/>
            <person name="Karlsson M."/>
            <person name="Shevchenko A."/>
            <person name="Choi S.R."/>
            <person name="Kim H.G."/>
            <person name="Park J.Y."/>
            <person name="Lim Y.P."/>
            <person name="Ludwig-Muller J."/>
            <person name="Dixelius C."/>
        </authorList>
    </citation>
    <scope>NUCLEOTIDE SEQUENCE</scope>
    <source>
        <tissue evidence="2">Potato root galls</tissue>
    </source>
</reference>
<feature type="non-terminal residue" evidence="2">
    <location>
        <position position="1"/>
    </location>
</feature>
<proteinExistence type="predicted"/>
<evidence type="ECO:0000313" key="2">
    <source>
        <dbReference type="EMBL" id="CRZ11616.1"/>
    </source>
</evidence>
<accession>A0A0H5RCY2</accession>
<dbReference type="AlphaFoldDB" id="A0A0H5RCY2"/>
<name>A0A0H5RCY2_9EUKA</name>
<keyword evidence="1" id="KW-0175">Coiled coil</keyword>
<dbReference type="EMBL" id="HACM01011174">
    <property type="protein sequence ID" value="CRZ11616.1"/>
    <property type="molecule type" value="Transcribed_RNA"/>
</dbReference>
<organism evidence="2">
    <name type="scientific">Spongospora subterranea</name>
    <dbReference type="NCBI Taxonomy" id="70186"/>
    <lineage>
        <taxon>Eukaryota</taxon>
        <taxon>Sar</taxon>
        <taxon>Rhizaria</taxon>
        <taxon>Endomyxa</taxon>
        <taxon>Phytomyxea</taxon>
        <taxon>Plasmodiophorida</taxon>
        <taxon>Plasmodiophoridae</taxon>
        <taxon>Spongospora</taxon>
    </lineage>
</organism>
<evidence type="ECO:0000256" key="1">
    <source>
        <dbReference type="SAM" id="Coils"/>
    </source>
</evidence>
<protein>
    <submittedName>
        <fullName evidence="2">Uncharacterized protein</fullName>
    </submittedName>
</protein>